<sequence>MTYRFADPMLALPRPAKRSLALAVDALLCAFCVWLAFCLRLETFAPLHGVQWWVTMAAVVLALPLFAVCGLYRAIFRYAGGAALAALVVACGILTAEFLLVFTFIGVPGVPRSMGLTIPLLIFVTVGASRLVARYWLGGSYMSALTRQSLPQVLIYGAGSAGKRVAEALTASREMAVRAFIDDARDLRGSTLNGLPIYPPSELQKLVAEHGITDLLLALPSISRARRAEIVQQIQKQRLKLHVRTLPDLIDIAQGRVQIQDLRELDIEDLLGRDPVAPNEELLQKNIRGKRVLVTGAGGSIGSELCRQIARQHPHTLLLLDVSEFALYAIHHELQQVPGHEATRLRPLLASVRDEARMREILSTWQPDTVYHAAAYKHVPMVEHNPAEGVRNNTLGTLTTARVAAECGVTDFVLVSTDKAVRPTNVMGASKRLAEMVLQALATIPSADGKPATRFSMVRFGNVLGSSGSVVPLFRQQIRNGGPITLTHADITRYFMTIPEAAQLVIQAGAMATGGDVFVLDMGEPVRIIDLARRMVELSGMTVRDDERTDGDIAIAITGLRPGEKLYEELLIGDNPQPTSHPRIMKANEEFIPWPELSQRLRVLSMVLDVNDVPVIRQMLEDLVGGYQPGGEVVDWIHLEHYDQAGLLTTPNNAPEDLAPALEALNTAHGLPRGLGTGRGMPERSK</sequence>
<name>A0ABT2PGV6_9BURK</name>
<proteinExistence type="inferred from homology"/>
<keyword evidence="2" id="KW-0812">Transmembrane</keyword>
<dbReference type="PANTHER" id="PTHR43318:SF1">
    <property type="entry name" value="POLYSACCHARIDE BIOSYNTHESIS PROTEIN EPSC-RELATED"/>
    <property type="match status" value="1"/>
</dbReference>
<evidence type="ECO:0000313" key="5">
    <source>
        <dbReference type="Proteomes" id="UP001525968"/>
    </source>
</evidence>
<dbReference type="Gene3D" id="3.40.50.720">
    <property type="entry name" value="NAD(P)-binding Rossmann-like Domain"/>
    <property type="match status" value="2"/>
</dbReference>
<dbReference type="InterPro" id="IPR051203">
    <property type="entry name" value="Polysaccharide_Synthase-Rel"/>
</dbReference>
<feature type="transmembrane region" description="Helical" evidence="2">
    <location>
        <begin position="49"/>
        <end position="72"/>
    </location>
</feature>
<organism evidence="4 5">
    <name type="scientific">Acidovorax bellezanensis</name>
    <dbReference type="NCBI Taxonomy" id="2976702"/>
    <lineage>
        <taxon>Bacteria</taxon>
        <taxon>Pseudomonadati</taxon>
        <taxon>Pseudomonadota</taxon>
        <taxon>Betaproteobacteria</taxon>
        <taxon>Burkholderiales</taxon>
        <taxon>Comamonadaceae</taxon>
        <taxon>Acidovorax</taxon>
    </lineage>
</organism>
<dbReference type="Proteomes" id="UP001525968">
    <property type="component" value="Unassembled WGS sequence"/>
</dbReference>
<feature type="transmembrane region" description="Helical" evidence="2">
    <location>
        <begin position="84"/>
        <end position="107"/>
    </location>
</feature>
<keyword evidence="2" id="KW-0472">Membrane</keyword>
<evidence type="ECO:0000259" key="3">
    <source>
        <dbReference type="Pfam" id="PF02719"/>
    </source>
</evidence>
<dbReference type="Pfam" id="PF02719">
    <property type="entry name" value="Polysacc_synt_2"/>
    <property type="match status" value="1"/>
</dbReference>
<dbReference type="SUPFAM" id="SSF51735">
    <property type="entry name" value="NAD(P)-binding Rossmann-fold domains"/>
    <property type="match status" value="2"/>
</dbReference>
<accession>A0ABT2PGV6</accession>
<dbReference type="RefSeq" id="WP_261498595.1">
    <property type="nucleotide sequence ID" value="NZ_JAODYH010000002.1"/>
</dbReference>
<dbReference type="PANTHER" id="PTHR43318">
    <property type="entry name" value="UDP-N-ACETYLGLUCOSAMINE 4,6-DEHYDRATASE"/>
    <property type="match status" value="1"/>
</dbReference>
<dbReference type="EMBL" id="JAODYH010000002">
    <property type="protein sequence ID" value="MCT9809665.1"/>
    <property type="molecule type" value="Genomic_DNA"/>
</dbReference>
<keyword evidence="2" id="KW-1133">Transmembrane helix</keyword>
<reference evidence="4 5" key="1">
    <citation type="submission" date="2022-09" db="EMBL/GenBank/DDBJ databases">
        <title>Draft genome of isolate Be4.</title>
        <authorList>
            <person name="Sanchez-Castro I."/>
            <person name="Martinez-Rodriguez P."/>
            <person name="Descostes M."/>
            <person name="Merroun M."/>
        </authorList>
    </citation>
    <scope>NUCLEOTIDE SEQUENCE [LARGE SCALE GENOMIC DNA]</scope>
    <source>
        <strain evidence="4 5">Be4</strain>
    </source>
</reference>
<evidence type="ECO:0000256" key="2">
    <source>
        <dbReference type="SAM" id="Phobius"/>
    </source>
</evidence>
<dbReference type="InterPro" id="IPR003869">
    <property type="entry name" value="Polysac_CapD-like"/>
</dbReference>
<gene>
    <name evidence="4" type="ORF">N0K08_03400</name>
</gene>
<dbReference type="CDD" id="cd05237">
    <property type="entry name" value="UDP_invert_4-6DH_SDR_e"/>
    <property type="match status" value="1"/>
</dbReference>
<dbReference type="InterPro" id="IPR036291">
    <property type="entry name" value="NAD(P)-bd_dom_sf"/>
</dbReference>
<evidence type="ECO:0000256" key="1">
    <source>
        <dbReference type="ARBA" id="ARBA00007430"/>
    </source>
</evidence>
<feature type="transmembrane region" description="Helical" evidence="2">
    <location>
        <begin position="20"/>
        <end position="37"/>
    </location>
</feature>
<evidence type="ECO:0000313" key="4">
    <source>
        <dbReference type="EMBL" id="MCT9809665.1"/>
    </source>
</evidence>
<protein>
    <submittedName>
        <fullName evidence="4">Polysaccharide biosynthesis protein</fullName>
    </submittedName>
</protein>
<feature type="domain" description="Polysaccharide biosynthesis protein CapD-like" evidence="3">
    <location>
        <begin position="292"/>
        <end position="588"/>
    </location>
</feature>
<comment type="caution">
    <text evidence="4">The sequence shown here is derived from an EMBL/GenBank/DDBJ whole genome shotgun (WGS) entry which is preliminary data.</text>
</comment>
<keyword evidence="5" id="KW-1185">Reference proteome</keyword>
<comment type="similarity">
    <text evidence="1">Belongs to the polysaccharide synthase family.</text>
</comment>